<dbReference type="Proteomes" id="UP000243459">
    <property type="component" value="Chromosome 10"/>
</dbReference>
<gene>
    <name evidence="1" type="ORF">A4U43_C10F10860</name>
</gene>
<dbReference type="Gramene" id="ONK56625">
    <property type="protein sequence ID" value="ONK56625"/>
    <property type="gene ID" value="A4U43_C10F10860"/>
</dbReference>
<reference evidence="2" key="1">
    <citation type="journal article" date="2017" name="Nat. Commun.">
        <title>The asparagus genome sheds light on the origin and evolution of a young Y chromosome.</title>
        <authorList>
            <person name="Harkess A."/>
            <person name="Zhou J."/>
            <person name="Xu C."/>
            <person name="Bowers J.E."/>
            <person name="Van der Hulst R."/>
            <person name="Ayyampalayam S."/>
            <person name="Mercati F."/>
            <person name="Riccardi P."/>
            <person name="McKain M.R."/>
            <person name="Kakrana A."/>
            <person name="Tang H."/>
            <person name="Ray J."/>
            <person name="Groenendijk J."/>
            <person name="Arikit S."/>
            <person name="Mathioni S.M."/>
            <person name="Nakano M."/>
            <person name="Shan H."/>
            <person name="Telgmann-Rauber A."/>
            <person name="Kanno A."/>
            <person name="Yue Z."/>
            <person name="Chen H."/>
            <person name="Li W."/>
            <person name="Chen Y."/>
            <person name="Xu X."/>
            <person name="Zhang Y."/>
            <person name="Luo S."/>
            <person name="Chen H."/>
            <person name="Gao J."/>
            <person name="Mao Z."/>
            <person name="Pires J.C."/>
            <person name="Luo M."/>
            <person name="Kudrna D."/>
            <person name="Wing R.A."/>
            <person name="Meyers B.C."/>
            <person name="Yi K."/>
            <person name="Kong H."/>
            <person name="Lavrijsen P."/>
            <person name="Sunseri F."/>
            <person name="Falavigna A."/>
            <person name="Ye Y."/>
            <person name="Leebens-Mack J.H."/>
            <person name="Chen G."/>
        </authorList>
    </citation>
    <scope>NUCLEOTIDE SEQUENCE [LARGE SCALE GENOMIC DNA]</scope>
    <source>
        <strain evidence="2">cv. DH0086</strain>
    </source>
</reference>
<evidence type="ECO:0000313" key="1">
    <source>
        <dbReference type="EMBL" id="ONK56625.1"/>
    </source>
</evidence>
<sequence>MSAVGATSSKHPHQSLELKAALELDPLLKSLRSKYEIYKTSNLKKVEHELWNVKYGISEMLCDAYSVVLRDWEGAPLTSPPVMMKAMMMHDRGCGSPFSCFCFVVLNF</sequence>
<dbReference type="AlphaFoldDB" id="A0A5P1E596"/>
<accession>A0A5P1E596</accession>
<name>A0A5P1E596_ASPOF</name>
<evidence type="ECO:0000313" key="2">
    <source>
        <dbReference type="Proteomes" id="UP000243459"/>
    </source>
</evidence>
<dbReference type="EMBL" id="CM007390">
    <property type="protein sequence ID" value="ONK56625.1"/>
    <property type="molecule type" value="Genomic_DNA"/>
</dbReference>
<proteinExistence type="predicted"/>
<keyword evidence="2" id="KW-1185">Reference proteome</keyword>
<protein>
    <submittedName>
        <fullName evidence="1">Uncharacterized protein</fullName>
    </submittedName>
</protein>
<organism evidence="1 2">
    <name type="scientific">Asparagus officinalis</name>
    <name type="common">Garden asparagus</name>
    <dbReference type="NCBI Taxonomy" id="4686"/>
    <lineage>
        <taxon>Eukaryota</taxon>
        <taxon>Viridiplantae</taxon>
        <taxon>Streptophyta</taxon>
        <taxon>Embryophyta</taxon>
        <taxon>Tracheophyta</taxon>
        <taxon>Spermatophyta</taxon>
        <taxon>Magnoliopsida</taxon>
        <taxon>Liliopsida</taxon>
        <taxon>Asparagales</taxon>
        <taxon>Asparagaceae</taxon>
        <taxon>Asparagoideae</taxon>
        <taxon>Asparagus</taxon>
    </lineage>
</organism>